<sequence>MQDLKKPQCGQCTKSQLACGGPLDLAFVVYDGAHSRDEHKPSTSNDPGTSLVKHKKEASRPGSFEAVFSLPQARDEVFTAFTRHHLLPENGHIVVPRDAGGSITTRCFQALSYTYFGVKHHDQYITQDGLAKYGRALGVLNGTLAKPQAAHSFDVLGSVTIMAIIEFLVSNHEDGWMNHARGLERLFEIRGARRMMSLPCLMILEQTRPAIIFAAIVLHKSTILASPGWKTLPWSLHPEHIDDRKKLFDILSDCPDLFVTRDRVSKFVDGSQIINAMQNLATKARSILHDLELWGQDWDSDVSHLCVELPSPSSTPTFLDPTGHEVPIWSTILQYKSVHDHNALTVYNGALILVLQFILSLDIATDQHDHAQRLQARVHEAGIVICRSVEYHYGRPSGERGSFFLLFPLRMAYDAVGKSSPAIGAWLRGKLDEIATGKRGTWKSAKTLLEIR</sequence>
<dbReference type="PANTHER" id="PTHR38111">
    <property type="entry name" value="ZN(2)-C6 FUNGAL-TYPE DOMAIN-CONTAINING PROTEIN-RELATED"/>
    <property type="match status" value="1"/>
</dbReference>
<dbReference type="OrthoDB" id="5126878at2759"/>
<accession>A0A7U2ICC6</accession>
<dbReference type="EMBL" id="CP069044">
    <property type="protein sequence ID" value="QRD07206.1"/>
    <property type="molecule type" value="Genomic_DNA"/>
</dbReference>
<organism evidence="2 3">
    <name type="scientific">Phaeosphaeria nodorum (strain SN15 / ATCC MYA-4574 / FGSC 10173)</name>
    <name type="common">Glume blotch fungus</name>
    <name type="synonym">Parastagonospora nodorum</name>
    <dbReference type="NCBI Taxonomy" id="321614"/>
    <lineage>
        <taxon>Eukaryota</taxon>
        <taxon>Fungi</taxon>
        <taxon>Dikarya</taxon>
        <taxon>Ascomycota</taxon>
        <taxon>Pezizomycotina</taxon>
        <taxon>Dothideomycetes</taxon>
        <taxon>Pleosporomycetidae</taxon>
        <taxon>Pleosporales</taxon>
        <taxon>Pleosporineae</taxon>
        <taxon>Phaeosphaeriaceae</taxon>
        <taxon>Parastagonospora</taxon>
    </lineage>
</organism>
<dbReference type="VEuPathDB" id="FungiDB:JI435_124100"/>
<name>A0A7U2ICC6_PHANO</name>
<keyword evidence="3" id="KW-1185">Reference proteome</keyword>
<gene>
    <name evidence="2" type="ORF">JI435_124100</name>
</gene>
<reference evidence="3" key="1">
    <citation type="journal article" date="2021" name="BMC Genomics">
        <title>Chromosome-level genome assembly and manually-curated proteome of model necrotroph Parastagonospora nodorum Sn15 reveals a genome-wide trove of candidate effector homologs, and redundancy of virulence-related functions within an accessory chromosome.</title>
        <authorList>
            <person name="Bertazzoni S."/>
            <person name="Jones D.A.B."/>
            <person name="Phan H.T."/>
            <person name="Tan K.-C."/>
            <person name="Hane J.K."/>
        </authorList>
    </citation>
    <scope>NUCLEOTIDE SEQUENCE [LARGE SCALE GENOMIC DNA]</scope>
    <source>
        <strain evidence="3">SN15 / ATCC MYA-4574 / FGSC 10173)</strain>
    </source>
</reference>
<dbReference type="PANTHER" id="PTHR38111:SF2">
    <property type="entry name" value="FINGER DOMAIN PROTEIN, PUTATIVE (AFU_ORTHOLOGUE AFUA_1G01560)-RELATED"/>
    <property type="match status" value="1"/>
</dbReference>
<dbReference type="InterPro" id="IPR053178">
    <property type="entry name" value="Osmoadaptation_assoc"/>
</dbReference>
<dbReference type="AlphaFoldDB" id="A0A7U2ICC6"/>
<feature type="region of interest" description="Disordered" evidence="1">
    <location>
        <begin position="36"/>
        <end position="58"/>
    </location>
</feature>
<evidence type="ECO:0000256" key="1">
    <source>
        <dbReference type="SAM" id="MobiDB-lite"/>
    </source>
</evidence>
<protein>
    <submittedName>
        <fullName evidence="2">Uncharacterized protein</fullName>
    </submittedName>
</protein>
<evidence type="ECO:0000313" key="2">
    <source>
        <dbReference type="EMBL" id="QRD07206.1"/>
    </source>
</evidence>
<proteinExistence type="predicted"/>
<dbReference type="Proteomes" id="UP000663193">
    <property type="component" value="Chromosome 22"/>
</dbReference>
<evidence type="ECO:0000313" key="3">
    <source>
        <dbReference type="Proteomes" id="UP000663193"/>
    </source>
</evidence>